<dbReference type="InterPro" id="IPR052173">
    <property type="entry name" value="Beta-lactam_resp_regulator"/>
</dbReference>
<accession>A0A9D1FMJ0</accession>
<dbReference type="EMBL" id="DVJP01000039">
    <property type="protein sequence ID" value="HIS76274.1"/>
    <property type="molecule type" value="Genomic_DNA"/>
</dbReference>
<dbReference type="PANTHER" id="PTHR34978">
    <property type="entry name" value="POSSIBLE SENSOR-TRANSDUCER PROTEIN BLAR"/>
    <property type="match status" value="1"/>
</dbReference>
<organism evidence="4 5">
    <name type="scientific">Candidatus Merdivicinus excrementipullorum</name>
    <dbReference type="NCBI Taxonomy" id="2840867"/>
    <lineage>
        <taxon>Bacteria</taxon>
        <taxon>Bacillati</taxon>
        <taxon>Bacillota</taxon>
        <taxon>Clostridia</taxon>
        <taxon>Eubacteriales</taxon>
        <taxon>Oscillospiraceae</taxon>
        <taxon>Oscillospiraceae incertae sedis</taxon>
        <taxon>Candidatus Merdivicinus</taxon>
    </lineage>
</organism>
<evidence type="ECO:0000259" key="2">
    <source>
        <dbReference type="Pfam" id="PF05569"/>
    </source>
</evidence>
<feature type="transmembrane region" description="Helical" evidence="1">
    <location>
        <begin position="36"/>
        <end position="54"/>
    </location>
</feature>
<dbReference type="PANTHER" id="PTHR34978:SF3">
    <property type="entry name" value="SLR0241 PROTEIN"/>
    <property type="match status" value="1"/>
</dbReference>
<name>A0A9D1FMJ0_9FIRM</name>
<dbReference type="Pfam" id="PF05569">
    <property type="entry name" value="Peptidase_M56"/>
    <property type="match status" value="1"/>
</dbReference>
<evidence type="ECO:0000259" key="3">
    <source>
        <dbReference type="Pfam" id="PF16107"/>
    </source>
</evidence>
<reference evidence="4" key="1">
    <citation type="submission" date="2020-10" db="EMBL/GenBank/DDBJ databases">
        <authorList>
            <person name="Gilroy R."/>
        </authorList>
    </citation>
    <scope>NUCLEOTIDE SEQUENCE</scope>
    <source>
        <strain evidence="4">CHK199-13235</strain>
    </source>
</reference>
<dbReference type="AlphaFoldDB" id="A0A9D1FMJ0"/>
<proteinExistence type="predicted"/>
<feature type="domain" description="DUF4825" evidence="3">
    <location>
        <begin position="599"/>
        <end position="677"/>
    </location>
</feature>
<feature type="transmembrane region" description="Helical" evidence="1">
    <location>
        <begin position="288"/>
        <end position="308"/>
    </location>
</feature>
<evidence type="ECO:0000313" key="4">
    <source>
        <dbReference type="EMBL" id="HIS76274.1"/>
    </source>
</evidence>
<dbReference type="CDD" id="cd07341">
    <property type="entry name" value="M56_BlaR1_MecR1_like"/>
    <property type="match status" value="1"/>
</dbReference>
<keyword evidence="1" id="KW-1133">Transmembrane helix</keyword>
<keyword evidence="1" id="KW-0472">Membrane</keyword>
<sequence length="1185" mass="131589">MTAVFREILSMSFTAGFCVLAVALARLFLKKTPRVFSYALWAVVLFRLLCPFSFESVVSLIPSTQAVQPTGQTGLPFEAATNIPVIDQPVNEYLGSHYYEGVTVPDGFSVDFMTVLSVVWLAGCLILLGISLISLIRLKRRLRNAVLEEGRVYHAKGLETAFVLGIFRPKIYLPEGLSHKEREYILLHEQTHIRRGDHIVRILAFAALCLHWFNPLVWLAFFLSGRDMEMSCDEAVLKKLGNGVKKDYSASLLSLASGRKWLGGAPLAFGEGDTKSRIKNVLSYRKPAFWVLIAAVIGVAAAIFLLAANPLEKRDSMKWLNSLDAAEVRQIELVVMPSDENERYALYTEESDISSIVSLLREGKGRYVENPESLMGGGISFYITMADGSRHHVGNNGHTYLTIDGDSFDAGHDWLSGWEKDYGRGNAPLPEGFSFDTAASLFGQEFGVEAIEYRAPEYSLDISPGGAPRYRFTQDGRLLESNGWVLDGGSGDWTDCGQLEEITLTQENFDSLFTIQDEGFWNNSLSPEVLREDTQAAWRTVRENGDSSVLYYVLLQRNGTVFLTYGYEQRGGLQYSNIRWVFQLSSEEVLAKAEAEALFALRTDFVGSSSDVGALLEKLGFPETRDYFSLQTSTEPYGVTVNFTGDAADLLPYEKNAVLLLALISNAGVITYRFPSDTVSYDRQWAEEWTGLSDVWVDSVEELSSLLNFLNGIVDSESVAQSHPEWEGYAYTGEVRISTGDRAFTLEDVPENPAEEAAANSYAYDIAENYQGLAELYSESESLLISAKNDAESWETGAYTQTYTIHGLETLPQDKIPSQIVSEAEDLGLGQYAVVRADVDWTYSDQKLAQGPQLGEGRYSRLFLCGETDGKWKIYEIYWEEMMGGSSTADSAAAEAEYLQKVLDSVKFVEQGLTLTLPYGMPTEHSLEIRSSVDTTDEDGNQIHEDLLGEDLNNQRLHAGNFFQANIGGWKEGDKVSIYLRFYEQVDDNSIHETARWYASWIYEDGQMVRQPWRKETVGLPEQRGQDLTVHFENPHSAPFLASMTLPQGWTAAPGGDFGLVLLTDESGQVAGRIQCDKVEYHPEAAGENFPVSVYSDLMLGSAVNWNNEYTPVKQGPENADGVPVTETAMVRILQTENGAAGPVTESPGILSYNLDILRYISISFGENIPQETAKSIAESITLSE</sequence>
<gene>
    <name evidence="4" type="ORF">IAB51_05610</name>
</gene>
<dbReference type="InterPro" id="IPR008756">
    <property type="entry name" value="Peptidase_M56"/>
</dbReference>
<keyword evidence="1" id="KW-0812">Transmembrane</keyword>
<feature type="transmembrane region" description="Helical" evidence="1">
    <location>
        <begin position="112"/>
        <end position="136"/>
    </location>
</feature>
<dbReference type="Proteomes" id="UP000824002">
    <property type="component" value="Unassembled WGS sequence"/>
</dbReference>
<reference evidence="4" key="2">
    <citation type="journal article" date="2021" name="PeerJ">
        <title>Extensive microbial diversity within the chicken gut microbiome revealed by metagenomics and culture.</title>
        <authorList>
            <person name="Gilroy R."/>
            <person name="Ravi A."/>
            <person name="Getino M."/>
            <person name="Pursley I."/>
            <person name="Horton D.L."/>
            <person name="Alikhan N.F."/>
            <person name="Baker D."/>
            <person name="Gharbi K."/>
            <person name="Hall N."/>
            <person name="Watson M."/>
            <person name="Adriaenssens E.M."/>
            <person name="Foster-Nyarko E."/>
            <person name="Jarju S."/>
            <person name="Secka A."/>
            <person name="Antonio M."/>
            <person name="Oren A."/>
            <person name="Chaudhuri R.R."/>
            <person name="La Ragione R."/>
            <person name="Hildebrand F."/>
            <person name="Pallen M.J."/>
        </authorList>
    </citation>
    <scope>NUCLEOTIDE SEQUENCE</scope>
    <source>
        <strain evidence="4">CHK199-13235</strain>
    </source>
</reference>
<evidence type="ECO:0000313" key="5">
    <source>
        <dbReference type="Proteomes" id="UP000824002"/>
    </source>
</evidence>
<feature type="domain" description="Peptidase M56" evidence="2">
    <location>
        <begin position="8"/>
        <end position="280"/>
    </location>
</feature>
<dbReference type="InterPro" id="IPR032250">
    <property type="entry name" value="DUF4825"/>
</dbReference>
<evidence type="ECO:0000256" key="1">
    <source>
        <dbReference type="SAM" id="Phobius"/>
    </source>
</evidence>
<protein>
    <submittedName>
        <fullName evidence="4">DUF4825 domain-containing protein</fullName>
    </submittedName>
</protein>
<dbReference type="Pfam" id="PF16107">
    <property type="entry name" value="DUF4825"/>
    <property type="match status" value="1"/>
</dbReference>
<comment type="caution">
    <text evidence="4">The sequence shown here is derived from an EMBL/GenBank/DDBJ whole genome shotgun (WGS) entry which is preliminary data.</text>
</comment>
<feature type="transmembrane region" description="Helical" evidence="1">
    <location>
        <begin position="12"/>
        <end position="29"/>
    </location>
</feature>